<evidence type="ECO:0000256" key="6">
    <source>
        <dbReference type="ARBA" id="ARBA00023012"/>
    </source>
</evidence>
<dbReference type="PROSITE" id="PS50109">
    <property type="entry name" value="HIS_KIN"/>
    <property type="match status" value="1"/>
</dbReference>
<dbReference type="InterPro" id="IPR005467">
    <property type="entry name" value="His_kinase_dom"/>
</dbReference>
<dbReference type="Pfam" id="PF00512">
    <property type="entry name" value="HisKA"/>
    <property type="match status" value="1"/>
</dbReference>
<dbReference type="InterPro" id="IPR036097">
    <property type="entry name" value="HisK_dim/P_sf"/>
</dbReference>
<evidence type="ECO:0000259" key="8">
    <source>
        <dbReference type="PROSITE" id="PS50112"/>
    </source>
</evidence>
<dbReference type="InterPro" id="IPR003661">
    <property type="entry name" value="HisK_dim/P_dom"/>
</dbReference>
<keyword evidence="5" id="KW-0418">Kinase</keyword>
<dbReference type="Proteomes" id="UP000216339">
    <property type="component" value="Unassembled WGS sequence"/>
</dbReference>
<dbReference type="SUPFAM" id="SSF47384">
    <property type="entry name" value="Homodimeric domain of signal transducing histidine kinase"/>
    <property type="match status" value="1"/>
</dbReference>
<protein>
    <recommendedName>
        <fullName evidence="2">histidine kinase</fullName>
        <ecNumber evidence="2">2.7.13.3</ecNumber>
    </recommendedName>
</protein>
<name>A0A271IVT9_9BACT</name>
<dbReference type="Gene3D" id="1.10.287.130">
    <property type="match status" value="1"/>
</dbReference>
<dbReference type="InterPro" id="IPR000014">
    <property type="entry name" value="PAS"/>
</dbReference>
<evidence type="ECO:0000256" key="1">
    <source>
        <dbReference type="ARBA" id="ARBA00000085"/>
    </source>
</evidence>
<keyword evidence="10" id="KW-1185">Reference proteome</keyword>
<dbReference type="SMART" id="SM00091">
    <property type="entry name" value="PAS"/>
    <property type="match status" value="1"/>
</dbReference>
<dbReference type="InterPro" id="IPR003594">
    <property type="entry name" value="HATPase_dom"/>
</dbReference>
<dbReference type="EMBL" id="MQWD01000001">
    <property type="protein sequence ID" value="PAP75237.1"/>
    <property type="molecule type" value="Genomic_DNA"/>
</dbReference>
<dbReference type="SMART" id="SM00387">
    <property type="entry name" value="HATPase_c"/>
    <property type="match status" value="1"/>
</dbReference>
<dbReference type="InterPro" id="IPR035965">
    <property type="entry name" value="PAS-like_dom_sf"/>
</dbReference>
<dbReference type="GO" id="GO:0000155">
    <property type="term" value="F:phosphorelay sensor kinase activity"/>
    <property type="evidence" value="ECO:0007669"/>
    <property type="project" value="InterPro"/>
</dbReference>
<keyword evidence="3" id="KW-0597">Phosphoprotein</keyword>
<dbReference type="NCBIfam" id="TIGR00229">
    <property type="entry name" value="sensory_box"/>
    <property type="match status" value="1"/>
</dbReference>
<keyword evidence="4" id="KW-0808">Transferase</keyword>
<evidence type="ECO:0000313" key="10">
    <source>
        <dbReference type="Proteomes" id="UP000216339"/>
    </source>
</evidence>
<dbReference type="PANTHER" id="PTHR43711:SF1">
    <property type="entry name" value="HISTIDINE KINASE 1"/>
    <property type="match status" value="1"/>
</dbReference>
<gene>
    <name evidence="9" type="ORF">BSZ37_01665</name>
</gene>
<evidence type="ECO:0000256" key="4">
    <source>
        <dbReference type="ARBA" id="ARBA00022679"/>
    </source>
</evidence>
<dbReference type="RefSeq" id="WP_179299420.1">
    <property type="nucleotide sequence ID" value="NZ_MQWD01000001.1"/>
</dbReference>
<dbReference type="Gene3D" id="3.30.565.10">
    <property type="entry name" value="Histidine kinase-like ATPase, C-terminal domain"/>
    <property type="match status" value="1"/>
</dbReference>
<dbReference type="Pfam" id="PF02518">
    <property type="entry name" value="HATPase_c"/>
    <property type="match status" value="1"/>
</dbReference>
<dbReference type="SUPFAM" id="SSF55785">
    <property type="entry name" value="PYP-like sensor domain (PAS domain)"/>
    <property type="match status" value="1"/>
</dbReference>
<dbReference type="AlphaFoldDB" id="A0A271IVT9"/>
<dbReference type="PANTHER" id="PTHR43711">
    <property type="entry name" value="TWO-COMPONENT HISTIDINE KINASE"/>
    <property type="match status" value="1"/>
</dbReference>
<accession>A0A271IVT9</accession>
<comment type="caution">
    <text evidence="9">The sequence shown here is derived from an EMBL/GenBank/DDBJ whole genome shotgun (WGS) entry which is preliminary data.</text>
</comment>
<sequence length="358" mass="38179">MEGLIDTIPCGLLTADDGGRILDVNRTLADALGYAPDALRDRTVRSVLAGGARIYYQTHVFPLLRLRGEVHEVYLSMRTADGADLPVLFNAVRRERAEGPVSEIVVVPIERRSRFEDEILEARRAAETASQSRARYLSMLSHDVRSPLSAMTFSADLLARGAFGPVTEAQTGELERIATAGRYVLRLVSDVLEFSRLESGRVDVRPAPVDVAEVADAALALVAGQADAAGVHLERSPALPLTSWADRDRLLQVLVNLVGNAVKFTGAGGRVSVTWSEALERVAVHVRDTGPGIAPDRLTAVFAPFVQDAEASGDGSVGLGLSISRELTRAMGGDLTVESTPGEGATFTVTLPHPPAQA</sequence>
<dbReference type="SMART" id="SM00388">
    <property type="entry name" value="HisKA"/>
    <property type="match status" value="1"/>
</dbReference>
<dbReference type="PRINTS" id="PR00344">
    <property type="entry name" value="BCTRLSENSOR"/>
</dbReference>
<evidence type="ECO:0000256" key="5">
    <source>
        <dbReference type="ARBA" id="ARBA00022777"/>
    </source>
</evidence>
<dbReference type="InterPro" id="IPR036890">
    <property type="entry name" value="HATPase_C_sf"/>
</dbReference>
<reference evidence="9 10" key="1">
    <citation type="submission" date="2016-11" db="EMBL/GenBank/DDBJ databases">
        <title>Study of marine rhodopsin-containing bacteria.</title>
        <authorList>
            <person name="Yoshizawa S."/>
            <person name="Kumagai Y."/>
            <person name="Kogure K."/>
        </authorList>
    </citation>
    <scope>NUCLEOTIDE SEQUENCE [LARGE SCALE GENOMIC DNA]</scope>
    <source>
        <strain evidence="9 10">SAORIC-28</strain>
    </source>
</reference>
<dbReference type="CDD" id="cd00130">
    <property type="entry name" value="PAS"/>
    <property type="match status" value="1"/>
</dbReference>
<dbReference type="SUPFAM" id="SSF55874">
    <property type="entry name" value="ATPase domain of HSP90 chaperone/DNA topoisomerase II/histidine kinase"/>
    <property type="match status" value="1"/>
</dbReference>
<dbReference type="PROSITE" id="PS50112">
    <property type="entry name" value="PAS"/>
    <property type="match status" value="1"/>
</dbReference>
<organism evidence="9 10">
    <name type="scientific">Rubrivirga marina</name>
    <dbReference type="NCBI Taxonomy" id="1196024"/>
    <lineage>
        <taxon>Bacteria</taxon>
        <taxon>Pseudomonadati</taxon>
        <taxon>Rhodothermota</taxon>
        <taxon>Rhodothermia</taxon>
        <taxon>Rhodothermales</taxon>
        <taxon>Rubricoccaceae</taxon>
        <taxon>Rubrivirga</taxon>
    </lineage>
</organism>
<dbReference type="Gene3D" id="3.30.450.20">
    <property type="entry name" value="PAS domain"/>
    <property type="match status" value="1"/>
</dbReference>
<proteinExistence type="predicted"/>
<dbReference type="CDD" id="cd00082">
    <property type="entry name" value="HisKA"/>
    <property type="match status" value="1"/>
</dbReference>
<comment type="catalytic activity">
    <reaction evidence="1">
        <text>ATP + protein L-histidine = ADP + protein N-phospho-L-histidine.</text>
        <dbReference type="EC" id="2.7.13.3"/>
    </reaction>
</comment>
<keyword evidence="6" id="KW-0902">Two-component regulatory system</keyword>
<evidence type="ECO:0000259" key="7">
    <source>
        <dbReference type="PROSITE" id="PS50109"/>
    </source>
</evidence>
<dbReference type="EC" id="2.7.13.3" evidence="2"/>
<evidence type="ECO:0000256" key="2">
    <source>
        <dbReference type="ARBA" id="ARBA00012438"/>
    </source>
</evidence>
<dbReference type="InterPro" id="IPR050736">
    <property type="entry name" value="Sensor_HK_Regulatory"/>
</dbReference>
<evidence type="ECO:0000313" key="9">
    <source>
        <dbReference type="EMBL" id="PAP75237.1"/>
    </source>
</evidence>
<dbReference type="Pfam" id="PF13188">
    <property type="entry name" value="PAS_8"/>
    <property type="match status" value="1"/>
</dbReference>
<dbReference type="InterPro" id="IPR004358">
    <property type="entry name" value="Sig_transdc_His_kin-like_C"/>
</dbReference>
<evidence type="ECO:0000256" key="3">
    <source>
        <dbReference type="ARBA" id="ARBA00022553"/>
    </source>
</evidence>
<feature type="domain" description="PAS" evidence="8">
    <location>
        <begin position="1"/>
        <end position="43"/>
    </location>
</feature>
<feature type="domain" description="Histidine kinase" evidence="7">
    <location>
        <begin position="139"/>
        <end position="355"/>
    </location>
</feature>